<evidence type="ECO:0000256" key="6">
    <source>
        <dbReference type="ARBA" id="ARBA00022833"/>
    </source>
</evidence>
<dbReference type="InterPro" id="IPR002933">
    <property type="entry name" value="Peptidase_M20"/>
</dbReference>
<comment type="caution">
    <text evidence="9">The sequence shown here is derived from an EMBL/GenBank/DDBJ whole genome shotgun (WGS) entry which is preliminary data.</text>
</comment>
<keyword evidence="7" id="KW-0170">Cobalt</keyword>
<gene>
    <name evidence="9" type="ORF">K1W69_09385</name>
</gene>
<proteinExistence type="inferred from homology"/>
<dbReference type="InterPro" id="IPR050072">
    <property type="entry name" value="Peptidase_M20A"/>
</dbReference>
<dbReference type="Pfam" id="PF01546">
    <property type="entry name" value="Peptidase_M20"/>
    <property type="match status" value="1"/>
</dbReference>
<dbReference type="PANTHER" id="PTHR43808:SF25">
    <property type="entry name" value="PEPTIDASE M20 DIMERISATION DOMAIN-CONTAINING PROTEIN"/>
    <property type="match status" value="1"/>
</dbReference>
<evidence type="ECO:0000313" key="10">
    <source>
        <dbReference type="Proteomes" id="UP001196509"/>
    </source>
</evidence>
<evidence type="ECO:0000259" key="8">
    <source>
        <dbReference type="Pfam" id="PF07687"/>
    </source>
</evidence>
<dbReference type="RefSeq" id="WP_220228106.1">
    <property type="nucleotide sequence ID" value="NZ_JAICBX010000002.1"/>
</dbReference>
<comment type="cofactor">
    <cofactor evidence="2">
        <name>Zn(2+)</name>
        <dbReference type="ChEBI" id="CHEBI:29105"/>
    </cofactor>
</comment>
<dbReference type="GO" id="GO:0016787">
    <property type="term" value="F:hydrolase activity"/>
    <property type="evidence" value="ECO:0007669"/>
    <property type="project" value="UniProtKB-KW"/>
</dbReference>
<evidence type="ECO:0000256" key="5">
    <source>
        <dbReference type="ARBA" id="ARBA00022801"/>
    </source>
</evidence>
<evidence type="ECO:0000256" key="3">
    <source>
        <dbReference type="ARBA" id="ARBA00006247"/>
    </source>
</evidence>
<dbReference type="GO" id="GO:0046872">
    <property type="term" value="F:metal ion binding"/>
    <property type="evidence" value="ECO:0007669"/>
    <property type="project" value="UniProtKB-KW"/>
</dbReference>
<keyword evidence="10" id="KW-1185">Reference proteome</keyword>
<dbReference type="SUPFAM" id="SSF55031">
    <property type="entry name" value="Bacterial exopeptidase dimerisation domain"/>
    <property type="match status" value="1"/>
</dbReference>
<dbReference type="Gene3D" id="3.30.70.360">
    <property type="match status" value="1"/>
</dbReference>
<dbReference type="Pfam" id="PF07687">
    <property type="entry name" value="M20_dimer"/>
    <property type="match status" value="1"/>
</dbReference>
<evidence type="ECO:0000256" key="1">
    <source>
        <dbReference type="ARBA" id="ARBA00001941"/>
    </source>
</evidence>
<protein>
    <submittedName>
        <fullName evidence="9">ArgE/DapE family deacylase</fullName>
    </submittedName>
</protein>
<dbReference type="NCBIfam" id="TIGR01910">
    <property type="entry name" value="DapE-ArgE"/>
    <property type="match status" value="1"/>
</dbReference>
<feature type="domain" description="Peptidase M20 dimerisation" evidence="8">
    <location>
        <begin position="220"/>
        <end position="322"/>
    </location>
</feature>
<dbReference type="Gene3D" id="3.40.630.10">
    <property type="entry name" value="Zn peptidases"/>
    <property type="match status" value="2"/>
</dbReference>
<keyword evidence="4" id="KW-0479">Metal-binding</keyword>
<evidence type="ECO:0000256" key="7">
    <source>
        <dbReference type="ARBA" id="ARBA00023285"/>
    </source>
</evidence>
<evidence type="ECO:0000313" key="9">
    <source>
        <dbReference type="EMBL" id="MBW8637399.1"/>
    </source>
</evidence>
<dbReference type="SUPFAM" id="SSF53187">
    <property type="entry name" value="Zn-dependent exopeptidases"/>
    <property type="match status" value="1"/>
</dbReference>
<accession>A0AAE2ZIP1</accession>
<keyword evidence="5" id="KW-0378">Hydrolase</keyword>
<dbReference type="Proteomes" id="UP001196509">
    <property type="component" value="Unassembled WGS sequence"/>
</dbReference>
<sequence length="436" mass="47600">MSNAIEAVWKAIDDDPDFVLELTQKLVRVPSVNPKFQVDPELNREPEVQDIVQQQLESDGFTTERWDVFPDRPNVIGEWEGSDEKSLILCGHIDVVPVGDDSNWTKEPFGGEIADGRIWGRGAIDMKSGVAACMAAARAIRKAGVELDGRLAIHSVVDEEAGGFGAIDIVRNKRLAKRAIIAEPTWGNVVPAEGGLTWARVTIFGKQAHAGWRFNSIWPQAHTADRVEPGVNAIELANRFLNALRDFEASRCRDHWHPLVPAGLATINPGVIRGGAGMGEDGNPIIMSNAAIISDVVTIDLDYKFMPDENFEDVKAEFEAFLLNFAAMDPWMREHPPKVLWDLFDLNFPPMNTPVDHPLVTSICERAGQVQKTAPVVKGFEAVTDAAHYAGAGVDAVIYGATGDGFHAYDECVDIESLIDATKVIAAAVIDNCGTR</sequence>
<name>A0AAE2ZIP1_9HYPH</name>
<dbReference type="PANTHER" id="PTHR43808">
    <property type="entry name" value="ACETYLORNITHINE DEACETYLASE"/>
    <property type="match status" value="1"/>
</dbReference>
<comment type="similarity">
    <text evidence="3">Belongs to the peptidase M20A family.</text>
</comment>
<dbReference type="InterPro" id="IPR011650">
    <property type="entry name" value="Peptidase_M20_dimer"/>
</dbReference>
<evidence type="ECO:0000256" key="2">
    <source>
        <dbReference type="ARBA" id="ARBA00001947"/>
    </source>
</evidence>
<dbReference type="InterPro" id="IPR036264">
    <property type="entry name" value="Bact_exopeptidase_dim_dom"/>
</dbReference>
<evidence type="ECO:0000256" key="4">
    <source>
        <dbReference type="ARBA" id="ARBA00022723"/>
    </source>
</evidence>
<reference evidence="9" key="1">
    <citation type="submission" date="2021-08" db="EMBL/GenBank/DDBJ databases">
        <title>Hoeflea bacterium WL0058 sp. nov., isolated from the sediment.</title>
        <authorList>
            <person name="Wang L."/>
            <person name="Zhang D."/>
        </authorList>
    </citation>
    <scope>NUCLEOTIDE SEQUENCE</scope>
    <source>
        <strain evidence="9">WL0058</strain>
    </source>
</reference>
<dbReference type="EMBL" id="JAICBX010000002">
    <property type="protein sequence ID" value="MBW8637399.1"/>
    <property type="molecule type" value="Genomic_DNA"/>
</dbReference>
<comment type="cofactor">
    <cofactor evidence="1">
        <name>Co(2+)</name>
        <dbReference type="ChEBI" id="CHEBI:48828"/>
    </cofactor>
</comment>
<keyword evidence="6" id="KW-0862">Zinc</keyword>
<organism evidence="9 10">
    <name type="scientific">Flavimaribacter sediminis</name>
    <dbReference type="NCBI Taxonomy" id="2865987"/>
    <lineage>
        <taxon>Bacteria</taxon>
        <taxon>Pseudomonadati</taxon>
        <taxon>Pseudomonadota</taxon>
        <taxon>Alphaproteobacteria</taxon>
        <taxon>Hyphomicrobiales</taxon>
        <taxon>Rhizobiaceae</taxon>
        <taxon>Flavimaribacter</taxon>
    </lineage>
</organism>
<dbReference type="AlphaFoldDB" id="A0AAE2ZIP1"/>
<dbReference type="InterPro" id="IPR010182">
    <property type="entry name" value="ArgE/DapE"/>
</dbReference>